<feature type="signal peptide" evidence="1">
    <location>
        <begin position="1"/>
        <end position="24"/>
    </location>
</feature>
<gene>
    <name evidence="3" type="ORF">PJIAN_4432</name>
</gene>
<evidence type="ECO:0000259" key="2">
    <source>
        <dbReference type="Pfam" id="PF19572"/>
    </source>
</evidence>
<comment type="caution">
    <text evidence="3">The sequence shown here is derived from an EMBL/GenBank/DDBJ whole genome shotgun (WGS) entry which is preliminary data.</text>
</comment>
<name>A0A161LST5_9BACT</name>
<dbReference type="Proteomes" id="UP000076586">
    <property type="component" value="Unassembled WGS sequence"/>
</dbReference>
<evidence type="ECO:0000313" key="4">
    <source>
        <dbReference type="Proteomes" id="UP000076586"/>
    </source>
</evidence>
<accession>A0A161LST5</accession>
<evidence type="ECO:0000313" key="3">
    <source>
        <dbReference type="EMBL" id="GAT63890.1"/>
    </source>
</evidence>
<reference evidence="4" key="1">
    <citation type="submission" date="2016-04" db="EMBL/GenBank/DDBJ databases">
        <title>Draft genome sequence of Paludibacter jiangxiensis strain NM7.</title>
        <authorList>
            <person name="Qiu Y."/>
            <person name="Matsuura N."/>
            <person name="Ohashi A."/>
            <person name="Tourlousse M.D."/>
            <person name="Sekiguchi Y."/>
        </authorList>
    </citation>
    <scope>NUCLEOTIDE SEQUENCE [LARGE SCALE GENOMIC DNA]</scope>
    <source>
        <strain evidence="4">NM7</strain>
    </source>
</reference>
<proteinExistence type="predicted"/>
<dbReference type="Pfam" id="PF19572">
    <property type="entry name" value="PorV"/>
    <property type="match status" value="1"/>
</dbReference>
<keyword evidence="1" id="KW-0732">Signal</keyword>
<dbReference type="EMBL" id="BDCR01000004">
    <property type="protein sequence ID" value="GAT63890.1"/>
    <property type="molecule type" value="Genomic_DNA"/>
</dbReference>
<protein>
    <recommendedName>
        <fullName evidence="2">Type IX secretion system protein PorV domain-containing protein</fullName>
    </recommendedName>
</protein>
<dbReference type="OrthoDB" id="9809953at2"/>
<dbReference type="NCBIfam" id="NF033711">
    <property type="entry name" value="T9SS_PorQ"/>
    <property type="match status" value="1"/>
</dbReference>
<dbReference type="STRING" id="681398.PJIAN_4432"/>
<keyword evidence="4" id="KW-1185">Reference proteome</keyword>
<reference evidence="4" key="2">
    <citation type="journal article" date="2017" name="Genome Announc.">
        <title>Draft genome sequence of Paludibacter jiangxiensis NM7(T), a propionate-producing fermentative bacterium.</title>
        <authorList>
            <person name="Qiu Y.-L."/>
            <person name="Tourlousse D.M."/>
            <person name="Matsuura N."/>
            <person name="Ohashi A."/>
            <person name="Sekiguchi Y."/>
        </authorList>
    </citation>
    <scope>NUCLEOTIDE SEQUENCE [LARGE SCALE GENOMIC DNA]</scope>
    <source>
        <strain evidence="4">NM7</strain>
    </source>
</reference>
<evidence type="ECO:0000256" key="1">
    <source>
        <dbReference type="SAM" id="SignalP"/>
    </source>
</evidence>
<dbReference type="InterPro" id="IPR045741">
    <property type="entry name" value="PorV"/>
</dbReference>
<dbReference type="RefSeq" id="WP_153802563.1">
    <property type="nucleotide sequence ID" value="NZ_BDCR01000004.1"/>
</dbReference>
<sequence length="344" mass="37776">MTSLTRILSSFTMFCLALMTYAQAGGVVYSFLNLPASSRLAAMGGSNVSIRDNDINLSFSNPALLTQETDKCIGLNYTAYPAGIHIGSAIYGIALNDNSYIAAGIQFVNYGQFQEVTEENMQLGTFSASDYALNLMYAQKLTEKWTLGAIVKPIYSSYESYSSFGIATDIGINYNNEESLWSGGLVIKNIGTELKSYYSSDGAQHTERLPFEIMMGASKRFAHAPLRVSITATNLEKWDLSYSKLNTSLYAVENAKSNFTGMLLRHLILGVDFLPSNNFYLTVSYNFRRAAEMSINNVRSMSGFAGGFGMKISKFQAGFSVAQYQIGALSYNFSLTTSLNQFGL</sequence>
<feature type="chain" id="PRO_5007824006" description="Type IX secretion system protein PorV domain-containing protein" evidence="1">
    <location>
        <begin position="25"/>
        <end position="344"/>
    </location>
</feature>
<dbReference type="AlphaFoldDB" id="A0A161LST5"/>
<dbReference type="SUPFAM" id="SSF56935">
    <property type="entry name" value="Porins"/>
    <property type="match status" value="1"/>
</dbReference>
<dbReference type="NCBIfam" id="NF033709">
    <property type="entry name" value="PorV_fam"/>
    <property type="match status" value="1"/>
</dbReference>
<organism evidence="3 4">
    <name type="scientific">Paludibacter jiangxiensis</name>
    <dbReference type="NCBI Taxonomy" id="681398"/>
    <lineage>
        <taxon>Bacteria</taxon>
        <taxon>Pseudomonadati</taxon>
        <taxon>Bacteroidota</taxon>
        <taxon>Bacteroidia</taxon>
        <taxon>Bacteroidales</taxon>
        <taxon>Paludibacteraceae</taxon>
        <taxon>Paludibacter</taxon>
    </lineage>
</organism>
<feature type="domain" description="Type IX secretion system protein PorV" evidence="2">
    <location>
        <begin position="30"/>
        <end position="221"/>
    </location>
</feature>